<sequence length="99" mass="11531">MSVKNVKAFYQRLAQDEQFRAELSEVKSKEECSKFVQASGYNFTEEEFENYTAELLESSENETKYQDTLEELEQQELATVFGGFARIDVTIYGLPFKLF</sequence>
<protein>
    <submittedName>
        <fullName evidence="3">Nif11-type</fullName>
    </submittedName>
</protein>
<name>A0A2P0ZGC2_9SYNE</name>
<proteinExistence type="predicted"/>
<dbReference type="NCBIfam" id="TIGR03798">
    <property type="entry name" value="leader_Nif11"/>
    <property type="match status" value="1"/>
</dbReference>
<feature type="coiled-coil region" evidence="1">
    <location>
        <begin position="41"/>
        <end position="75"/>
    </location>
</feature>
<keyword evidence="1" id="KW-0175">Coiled coil</keyword>
<organism evidence="3">
    <name type="scientific">Synechococcus sp. PCC 9341</name>
    <dbReference type="NCBI Taxonomy" id="2099386"/>
    <lineage>
        <taxon>Bacteria</taxon>
        <taxon>Bacillati</taxon>
        <taxon>Cyanobacteriota</taxon>
        <taxon>Cyanophyceae</taxon>
        <taxon>Synechococcales</taxon>
        <taxon>Synechococcaceae</taxon>
        <taxon>Synechococcus</taxon>
    </lineage>
</organism>
<evidence type="ECO:0000256" key="1">
    <source>
        <dbReference type="SAM" id="Coils"/>
    </source>
</evidence>
<reference evidence="3" key="1">
    <citation type="journal article" date="2018" name="Science">
        <title>Natural noncanonical protein splicing yields products with diverse ?-amino acid residues.</title>
        <authorList>
            <person name="Morinaka B.I."/>
            <person name="Lakis E."/>
            <person name="Verest M."/>
            <person name="Helf M.J."/>
            <person name="Scalvenzi T."/>
            <person name="Vagstad A.L."/>
            <person name="Sims J."/>
            <person name="Sunagawa S."/>
            <person name="Gugger M."/>
            <person name="Piel J."/>
        </authorList>
    </citation>
    <scope>NUCLEOTIDE SEQUENCE</scope>
    <source>
        <strain evidence="3">PCC 9341</strain>
    </source>
</reference>
<dbReference type="InterPro" id="IPR022516">
    <property type="entry name" value="CHP03798_Ocin"/>
</dbReference>
<dbReference type="Pfam" id="PF07862">
    <property type="entry name" value="Nif11"/>
    <property type="match status" value="1"/>
</dbReference>
<dbReference type="InterPro" id="IPR012903">
    <property type="entry name" value="Nif11"/>
</dbReference>
<evidence type="ECO:0000313" key="3">
    <source>
        <dbReference type="EMBL" id="AVH79521.1"/>
    </source>
</evidence>
<feature type="domain" description="Nif11" evidence="2">
    <location>
        <begin position="1"/>
        <end position="48"/>
    </location>
</feature>
<dbReference type="AlphaFoldDB" id="A0A2P0ZGC2"/>
<accession>A0A2P0ZGC2</accession>
<dbReference type="EMBL" id="MG373769">
    <property type="protein sequence ID" value="AVH79521.1"/>
    <property type="molecule type" value="Genomic_DNA"/>
</dbReference>
<evidence type="ECO:0000259" key="2">
    <source>
        <dbReference type="Pfam" id="PF07862"/>
    </source>
</evidence>